<gene>
    <name evidence="2" type="ORF">MPPM_2040</name>
</gene>
<keyword evidence="1" id="KW-0175">Coiled coil</keyword>
<evidence type="ECO:0000256" key="1">
    <source>
        <dbReference type="SAM" id="Coils"/>
    </source>
</evidence>
<evidence type="ECO:0000313" key="3">
    <source>
        <dbReference type="Proteomes" id="UP000218288"/>
    </source>
</evidence>
<reference evidence="2 3" key="1">
    <citation type="journal article" date="2016" name="Genome Announc.">
        <title>Complete Genome Sequence of Methylobacterium populi P-1M, Isolated from Pink-Pigmented Household Biofilm.</title>
        <authorList>
            <person name="Morohoshi T."/>
            <person name="Ikeda T."/>
        </authorList>
    </citation>
    <scope>NUCLEOTIDE SEQUENCE [LARGE SCALE GENOMIC DNA]</scope>
    <source>
        <strain evidence="2 3">P-1M</strain>
    </source>
</reference>
<organism evidence="2 3">
    <name type="scientific">Methylorubrum populi</name>
    <dbReference type="NCBI Taxonomy" id="223967"/>
    <lineage>
        <taxon>Bacteria</taxon>
        <taxon>Pseudomonadati</taxon>
        <taxon>Pseudomonadota</taxon>
        <taxon>Alphaproteobacteria</taxon>
        <taxon>Hyphomicrobiales</taxon>
        <taxon>Methylobacteriaceae</taxon>
        <taxon>Methylorubrum</taxon>
    </lineage>
</organism>
<dbReference type="EMBL" id="AP014809">
    <property type="protein sequence ID" value="BAU90645.1"/>
    <property type="molecule type" value="Genomic_DNA"/>
</dbReference>
<proteinExistence type="predicted"/>
<dbReference type="RefSeq" id="WP_096484942.1">
    <property type="nucleotide sequence ID" value="NZ_AP014809.1"/>
</dbReference>
<dbReference type="AlphaFoldDB" id="A0A160PDY2"/>
<protein>
    <submittedName>
        <fullName evidence="2">Uncharacterized protein</fullName>
    </submittedName>
</protein>
<name>A0A160PDY2_9HYPH</name>
<dbReference type="Proteomes" id="UP000218288">
    <property type="component" value="Chromosome"/>
</dbReference>
<feature type="coiled-coil region" evidence="1">
    <location>
        <begin position="52"/>
        <end position="93"/>
    </location>
</feature>
<accession>A0A160PDY2</accession>
<sequence>MTHHARNFGIEAAGTVGLGLALGHVALQDGMREIRRQQRASRNSVVALADRLDEARADQAAALNRAARAEAELAHARQQIRDLEILLDRQTRLVEGFREICGV</sequence>
<evidence type="ECO:0000313" key="2">
    <source>
        <dbReference type="EMBL" id="BAU90645.1"/>
    </source>
</evidence>